<reference evidence="6" key="1">
    <citation type="submission" date="2020-09" db="EMBL/GenBank/DDBJ databases">
        <title>Nocardioides sp. strain MJB4 16S ribosomal RNA gene Genome sequencing and assembly.</title>
        <authorList>
            <person name="Kim I."/>
        </authorList>
    </citation>
    <scope>NUCLEOTIDE SEQUENCE</scope>
    <source>
        <strain evidence="6">MJB4</strain>
    </source>
</reference>
<dbReference type="PIRSF" id="PIRSF036761">
    <property type="entry name" value="GDH_Mll4104"/>
    <property type="match status" value="1"/>
</dbReference>
<feature type="domain" description="NAD-glutamate dehydrogenase ACT3" evidence="5">
    <location>
        <begin position="562"/>
        <end position="631"/>
    </location>
</feature>
<dbReference type="RefSeq" id="WP_192140623.1">
    <property type="nucleotide sequence ID" value="NZ_JACYXZ010000001.1"/>
</dbReference>
<name>A0A927K482_9ACTN</name>
<dbReference type="Pfam" id="PF21075">
    <property type="entry name" value="GDH_ACT1"/>
    <property type="match status" value="1"/>
</dbReference>
<feature type="domain" description="NAD-glutamate dehydrogenase catalytic" evidence="1">
    <location>
        <begin position="742"/>
        <end position="1236"/>
    </location>
</feature>
<dbReference type="GO" id="GO:0004352">
    <property type="term" value="F:glutamate dehydrogenase (NAD+) activity"/>
    <property type="evidence" value="ECO:0007669"/>
    <property type="project" value="InterPro"/>
</dbReference>
<dbReference type="PANTHER" id="PTHR43403:SF1">
    <property type="entry name" value="NAD-SPECIFIC GLUTAMATE DEHYDROGENASE"/>
    <property type="match status" value="1"/>
</dbReference>
<feature type="domain" description="NAD-specific glutamate dehydrogenase C-terminal" evidence="2">
    <location>
        <begin position="1282"/>
        <end position="1618"/>
    </location>
</feature>
<dbReference type="Gene3D" id="3.40.50.720">
    <property type="entry name" value="NAD(P)-binding Rossmann-like Domain"/>
    <property type="match status" value="1"/>
</dbReference>
<dbReference type="InterPro" id="IPR048381">
    <property type="entry name" value="GDH_C"/>
</dbReference>
<sequence length="1624" mass="179836">MSNTLDDNKSELIAKAVDLAGHRKGAGGPPVDLVGSLMRTYYRHVAPEDLVDRTDVDVYGALASHFRLAGNRPQGTAQVRVFTPTVQEHGWSANAHSVVEVVTDDMPFLVDSITMELSNQQRNLHVIVHPQFEVSRDITGELQGISAAEDGVVDSGPETIRESWMHVEIDRIADSEDVAAIEASLQDVLRDVREAVEDWDRMKAQVLAIVDELEADPPPLPEPEIQQGRALLQWLADDHFTFLGSREYRLEVDEDDPEDMMLRALPGTGHGILRADQDLSASFGKLPDLVKAKAREKTLLVLAKANSRATVHRPAYLDYVGVKTFDEQGEVVGERRFLGLFSSAAYTESLTRIPMLREKAAEVMNRVGFEPHSHAGKALMDTLENYPRDELFQTPVEELAQIAEAVMYTRERRQLRLFVRRDTYGRFLSCLVYLPRDRYNTTVRQKIAAILEDRLGGESVEFTARVSESNMARVHFVVRPPKGEVIGDVDVPDLERRLVEAARSWTDDFHTAVTSQFGEETGSRLGRLYVESFPEAYKEDFPARTAAVDLGRLEGIEGDTGIDLSMYEQVDAGRGEARLKVYRIGAPLSLSQILPMLSSMGVEVVDERPYEIEGLPRPSYIYEFGLRYGDALPAGSRALFQDAIRAVWDGHNEIDGFNALVLAAGLTWRQATVLRAYAKYMRQGGTPFAQDYIEGALRGNVDITRLLVQLFEARFAPGKDGLAADAESRVALVAGLEERLGRALDDVVSLDHDRILRSYLTIIRATLRTNYFQPGEADGVKTYISFKLEPSAIPDLPEPRPSYEIFVYSPRVEGVHLRFGPVARGGLRWSDRRDDFRTEVLGLVKAQMVKNTVIVPVGSKGGFFAKNLPDPGDRDGWLAEGVACYKTFISGLLDITDNLVDGATVPPDDVVRHDGDDAYLVVAADKGTATFSDIANGVAKDYGFWLGDAFASGGSVGYDHKAMGITARGAWVSVQRHFREMGVDCQTEEFTVAGIGDMSGDVFGNGLLCSETARLVAAFDHRHIFLDPTPDPAASYAERRRLFELPRSSWQDYDSELISEGGGVYPRSLKSIPLTPQVCEVLDIDAETTSMTPAELMRAILLAPVDLLWNGGIGTYVKASTETDADAGDKANDPIRVDGRDLRVRCVGEGGNLGLTQRGRIEYAAAGGRINTDFIDNSAGVDTSDHEVNIKILLDRVVDDGDLTGKQRNELLAAMTDEVAELVLRDNYEQNLALANAAANAAPLLHVHEHWMKELTRRGVLNRELEDLPSSREVRRRLDRREGLYTPELSVLMAWTKIVLADELLASDLPDDPFLRQDLHSYFPSQMTPDYEAQMERHPLRREIVVTQVVNDLVNGAGMTYWPRLAGETGASAAELTRANFVAREIYGSLEMRRELASYDNRLPAQVQTRMRLEMRTLVERASRWLVSNRRAPLDSQATVDFFEETIAKVMAELPSLLTGRELTAFEQRRDALVAKDVPESLAERVAVLPPSYMLLGVVETAAREGIDPLDVARVHFALAERLGLPLLVARILALPRDDRWQTMARAALRDDLHAVHAQLTAQVLAATPDEDSAPARVAGWEEADADVVSVAAQTLEDICSDEEADLARMSVGLRVVRSLLASS</sequence>
<dbReference type="SUPFAM" id="SSF51735">
    <property type="entry name" value="NAD(P)-binding Rossmann-fold domains"/>
    <property type="match status" value="1"/>
</dbReference>
<dbReference type="InterPro" id="IPR049062">
    <property type="entry name" value="NAD_Glu_DH_ACT2"/>
</dbReference>
<comment type="caution">
    <text evidence="6">The sequence shown here is derived from an EMBL/GenBank/DDBJ whole genome shotgun (WGS) entry which is preliminary data.</text>
</comment>
<dbReference type="PANTHER" id="PTHR43403">
    <property type="entry name" value="NAD-SPECIFIC GLUTAMATE DEHYDROGENASE"/>
    <property type="match status" value="1"/>
</dbReference>
<feature type="domain" description="NAD-glutamate dehydrogenase ACT2" evidence="4">
    <location>
        <begin position="416"/>
        <end position="506"/>
    </location>
</feature>
<dbReference type="InterPro" id="IPR049056">
    <property type="entry name" value="NAD_Glu_DH_HM3"/>
</dbReference>
<dbReference type="Pfam" id="PF21074">
    <property type="entry name" value="GDH_C"/>
    <property type="match status" value="1"/>
</dbReference>
<dbReference type="Pfam" id="PF05088">
    <property type="entry name" value="Bac_GDH_CD"/>
    <property type="match status" value="1"/>
</dbReference>
<dbReference type="EMBL" id="JACYXZ010000001">
    <property type="protein sequence ID" value="MBD8868745.1"/>
    <property type="molecule type" value="Genomic_DNA"/>
</dbReference>
<dbReference type="InterPro" id="IPR049059">
    <property type="entry name" value="NAD_Glu_DH_HM1"/>
</dbReference>
<proteinExistence type="predicted"/>
<dbReference type="InterPro" id="IPR028971">
    <property type="entry name" value="NAD-GDH_cat"/>
</dbReference>
<evidence type="ECO:0000313" key="7">
    <source>
        <dbReference type="Proteomes" id="UP000616839"/>
    </source>
</evidence>
<dbReference type="Pfam" id="PF21079">
    <property type="entry name" value="GDH_HM2"/>
    <property type="match status" value="1"/>
</dbReference>
<evidence type="ECO:0000259" key="1">
    <source>
        <dbReference type="Pfam" id="PF05088"/>
    </source>
</evidence>
<dbReference type="InterPro" id="IPR049058">
    <property type="entry name" value="NAD_Glu_DH_HM2"/>
</dbReference>
<evidence type="ECO:0000259" key="3">
    <source>
        <dbReference type="Pfam" id="PF21075"/>
    </source>
</evidence>
<dbReference type="InterPro" id="IPR007780">
    <property type="entry name" value="NAD_Glu_DH_bac"/>
</dbReference>
<accession>A0A927K482</accession>
<dbReference type="Pfam" id="PF21073">
    <property type="entry name" value="GDH_HM1"/>
    <property type="match status" value="1"/>
</dbReference>
<dbReference type="SUPFAM" id="SSF53223">
    <property type="entry name" value="Aminoacid dehydrogenase-like, N-terminal domain"/>
    <property type="match status" value="1"/>
</dbReference>
<evidence type="ECO:0000259" key="4">
    <source>
        <dbReference type="Pfam" id="PF21076"/>
    </source>
</evidence>
<dbReference type="InterPro" id="IPR024727">
    <property type="entry name" value="NAD_Glu_DH_N_ACT1"/>
</dbReference>
<protein>
    <submittedName>
        <fullName evidence="6">NAD-glutamate dehydrogenase</fullName>
    </submittedName>
</protein>
<dbReference type="Proteomes" id="UP000616839">
    <property type="component" value="Unassembled WGS sequence"/>
</dbReference>
<dbReference type="GO" id="GO:0004069">
    <property type="term" value="F:L-aspartate:2-oxoglutarate aminotransferase activity"/>
    <property type="evidence" value="ECO:0007669"/>
    <property type="project" value="InterPro"/>
</dbReference>
<evidence type="ECO:0000259" key="2">
    <source>
        <dbReference type="Pfam" id="PF21074"/>
    </source>
</evidence>
<dbReference type="InterPro" id="IPR049064">
    <property type="entry name" value="NAD_Glu_DH_ACT3"/>
</dbReference>
<organism evidence="6 7">
    <name type="scientific">Nocardioides donggukensis</name>
    <dbReference type="NCBI Taxonomy" id="2774019"/>
    <lineage>
        <taxon>Bacteria</taxon>
        <taxon>Bacillati</taxon>
        <taxon>Actinomycetota</taxon>
        <taxon>Actinomycetes</taxon>
        <taxon>Propionibacteriales</taxon>
        <taxon>Nocardioidaceae</taxon>
        <taxon>Nocardioides</taxon>
    </lineage>
</organism>
<gene>
    <name evidence="6" type="ORF">IE331_03810</name>
</gene>
<keyword evidence="7" id="KW-1185">Reference proteome</keyword>
<dbReference type="GO" id="GO:0006538">
    <property type="term" value="P:L-glutamate catabolic process"/>
    <property type="evidence" value="ECO:0007669"/>
    <property type="project" value="InterPro"/>
</dbReference>
<dbReference type="InterPro" id="IPR046346">
    <property type="entry name" value="Aminoacid_DH-like_N_sf"/>
</dbReference>
<evidence type="ECO:0000259" key="5">
    <source>
        <dbReference type="Pfam" id="PF21077"/>
    </source>
</evidence>
<dbReference type="Pfam" id="PF21076">
    <property type="entry name" value="GDH_ACT2"/>
    <property type="match status" value="1"/>
</dbReference>
<dbReference type="Pfam" id="PF21077">
    <property type="entry name" value="GDH_ACT3"/>
    <property type="match status" value="1"/>
</dbReference>
<feature type="domain" description="NAD-glutamate dehydrogenase N-terminal ACT1" evidence="3">
    <location>
        <begin position="38"/>
        <end position="185"/>
    </location>
</feature>
<dbReference type="Pfam" id="PF21078">
    <property type="entry name" value="GDH_HM3"/>
    <property type="match status" value="1"/>
</dbReference>
<evidence type="ECO:0000313" key="6">
    <source>
        <dbReference type="EMBL" id="MBD8868745.1"/>
    </source>
</evidence>
<dbReference type="InterPro" id="IPR036291">
    <property type="entry name" value="NAD(P)-bd_dom_sf"/>
</dbReference>